<feature type="domain" description="Helix-turn-helix" evidence="1">
    <location>
        <begin position="48"/>
        <end position="98"/>
    </location>
</feature>
<protein>
    <submittedName>
        <fullName evidence="2">AlpA family phage regulatory protein</fullName>
    </submittedName>
</protein>
<proteinExistence type="predicted"/>
<evidence type="ECO:0000313" key="3">
    <source>
        <dbReference type="Proteomes" id="UP001449178"/>
    </source>
</evidence>
<evidence type="ECO:0000313" key="2">
    <source>
        <dbReference type="EMBL" id="WZW87074.1"/>
    </source>
</evidence>
<dbReference type="Pfam" id="PF12728">
    <property type="entry name" value="HTH_17"/>
    <property type="match status" value="1"/>
</dbReference>
<keyword evidence="3" id="KW-1185">Reference proteome</keyword>
<dbReference type="Proteomes" id="UP001449178">
    <property type="component" value="Chromosome"/>
</dbReference>
<gene>
    <name evidence="2" type="ORF">WMO13_06725</name>
</gene>
<accession>A0ABZ3BX28</accession>
<dbReference type="Gene3D" id="1.10.238.160">
    <property type="match status" value="1"/>
</dbReference>
<organism evidence="2 3">
    <name type="scientific">Ignatzschineria larvae DSM 13226</name>
    <dbReference type="NCBI Taxonomy" id="1111732"/>
    <lineage>
        <taxon>Bacteria</taxon>
        <taxon>Pseudomonadati</taxon>
        <taxon>Pseudomonadota</taxon>
        <taxon>Gammaproteobacteria</taxon>
        <taxon>Cardiobacteriales</taxon>
        <taxon>Ignatzschineriaceae</taxon>
        <taxon>Ignatzschineria</taxon>
    </lineage>
</organism>
<sequence>MSGLNAIQDLIKSEQQKEQANNESMEKILSTLSAISIEIKKIKQPDELLEIKDVCEIIKFKHDWVYRNIRLGLFPAPIKINTASRWYRSEIDQWLESQKSYRVN</sequence>
<dbReference type="RefSeq" id="WP_051396120.1">
    <property type="nucleotide sequence ID" value="NZ_AZOD01000009.1"/>
</dbReference>
<evidence type="ECO:0000259" key="1">
    <source>
        <dbReference type="Pfam" id="PF12728"/>
    </source>
</evidence>
<dbReference type="InterPro" id="IPR041657">
    <property type="entry name" value="HTH_17"/>
</dbReference>
<reference evidence="2 3" key="1">
    <citation type="submission" date="2024-03" db="EMBL/GenBank/DDBJ databases">
        <title>Complete Genome Sequence and Annotation of Ignatzschineria larvae DSM 13226.</title>
        <authorList>
            <person name="Cantrell E."/>
            <person name="Burcham Z.M."/>
        </authorList>
    </citation>
    <scope>NUCLEOTIDE SEQUENCE [LARGE SCALE GENOMIC DNA]</scope>
    <source>
        <strain evidence="2 3">DSM 13226</strain>
    </source>
</reference>
<name>A0ABZ3BX28_9GAMM</name>
<dbReference type="EMBL" id="CP150637">
    <property type="protein sequence ID" value="WZW87074.1"/>
    <property type="molecule type" value="Genomic_DNA"/>
</dbReference>